<dbReference type="InterPro" id="IPR021109">
    <property type="entry name" value="Peptidase_aspartic_dom_sf"/>
</dbReference>
<keyword evidence="1" id="KW-0378">Hydrolase</keyword>
<dbReference type="RefSeq" id="YP_002455785.1">
    <property type="nucleotide sequence ID" value="NC_011800.1"/>
</dbReference>
<dbReference type="OrthoDB" id="19335at10239"/>
<dbReference type="Pfam" id="PF00077">
    <property type="entry name" value="RVP"/>
    <property type="match status" value="1"/>
</dbReference>
<dbReference type="EMBL" id="EF488483">
    <property type="protein sequence ID" value="ABR68000.1"/>
    <property type="molecule type" value="Genomic_DNA"/>
</dbReference>
<sequence length="213" mass="22714">MSGPIPLEARLPPAKNPAGGRRTPPSGFACPSPGGKKLPRGGELVSPRPGNVPSLLPLVSLWQAQQSLLNIKVSFFDRPPLASQALLDTGAGLTVMPQVLARGLTDLQDTTILGAGGKTHSQFKLLRCPVHVYLPFRRAPVSLPSCLIDTKNEWTIIGRDVLQQCQGALYLPEDLPAPTQLSPVTTPAVIGLEHLPEPPEVSQFPLNLNASRP</sequence>
<evidence type="ECO:0000313" key="4">
    <source>
        <dbReference type="EMBL" id="ABR68000.1"/>
    </source>
</evidence>
<accession>B8LHL9</accession>
<dbReference type="PROSITE" id="PS50175">
    <property type="entry name" value="ASP_PROT_RETROV"/>
    <property type="match status" value="1"/>
</dbReference>
<dbReference type="GO" id="GO:0006508">
    <property type="term" value="P:proteolysis"/>
    <property type="evidence" value="ECO:0007669"/>
    <property type="project" value="UniProtKB-KW"/>
</dbReference>
<feature type="domain" description="Peptidase A2" evidence="3">
    <location>
        <begin position="83"/>
        <end position="161"/>
    </location>
</feature>
<dbReference type="Proteomes" id="UP000119470">
    <property type="component" value="Segment"/>
</dbReference>
<evidence type="ECO:0000256" key="1">
    <source>
        <dbReference type="ARBA" id="ARBA00022801"/>
    </source>
</evidence>
<name>B8LHL9_9DELA</name>
<gene>
    <name evidence="4" type="primary">pro</name>
</gene>
<dbReference type="InterPro" id="IPR001995">
    <property type="entry name" value="Peptidase_A2_cat"/>
</dbReference>
<dbReference type="GeneID" id="7205456"/>
<evidence type="ECO:0000256" key="2">
    <source>
        <dbReference type="SAM" id="MobiDB-lite"/>
    </source>
</evidence>
<reference evidence="4" key="1">
    <citation type="submission" date="2007-03" db="EMBL/GenBank/DDBJ databases">
        <title>Ancient Origin and Molecular Features of the Novel Human T-lymphotropic Virus Type 4.</title>
        <authorList>
            <person name="Switzer W.M."/>
        </authorList>
    </citation>
    <scope>NUCLEOTIDE SEQUENCE [LARGE SCALE GENOMIC DNA]</scope>
    <source>
        <strain evidence="4">1863LE</strain>
    </source>
</reference>
<evidence type="ECO:0000313" key="5">
    <source>
        <dbReference type="Proteomes" id="UP000119470"/>
    </source>
</evidence>
<organism evidence="4 5">
    <name type="scientific">Human T-lymphotropic virus 4</name>
    <dbReference type="NCBI Taxonomy" id="318279"/>
    <lineage>
        <taxon>Viruses</taxon>
        <taxon>Riboviria</taxon>
        <taxon>Pararnavirae</taxon>
        <taxon>Artverviricota</taxon>
        <taxon>Revtraviricetes</taxon>
        <taxon>Ortervirales</taxon>
        <taxon>Retroviridae</taxon>
        <taxon>Orthoretrovirinae</taxon>
        <taxon>Deltaretrovirus</taxon>
    </lineage>
</organism>
<feature type="region of interest" description="Disordered" evidence="2">
    <location>
        <begin position="1"/>
        <end position="46"/>
    </location>
</feature>
<evidence type="ECO:0000259" key="3">
    <source>
        <dbReference type="PROSITE" id="PS50175"/>
    </source>
</evidence>
<dbReference type="Gene3D" id="2.40.70.10">
    <property type="entry name" value="Acid Proteases"/>
    <property type="match status" value="1"/>
</dbReference>
<protein>
    <submittedName>
        <fullName evidence="4">Protease</fullName>
    </submittedName>
</protein>
<dbReference type="GO" id="GO:0004190">
    <property type="term" value="F:aspartic-type endopeptidase activity"/>
    <property type="evidence" value="ECO:0007669"/>
    <property type="project" value="InterPro"/>
</dbReference>
<dbReference type="KEGG" id="vg:7205456"/>
<dbReference type="InterPro" id="IPR018061">
    <property type="entry name" value="Retropepsins"/>
</dbReference>
<dbReference type="SUPFAM" id="SSF50630">
    <property type="entry name" value="Acid proteases"/>
    <property type="match status" value="1"/>
</dbReference>
<proteinExistence type="predicted"/>
<keyword evidence="4" id="KW-0645">Protease</keyword>
<keyword evidence="5" id="KW-1185">Reference proteome</keyword>